<dbReference type="InterPro" id="IPR012876">
    <property type="entry name" value="DUF1677_pln"/>
</dbReference>
<evidence type="ECO:0000313" key="2">
    <source>
        <dbReference type="EMBL" id="WOG99106.1"/>
    </source>
</evidence>
<dbReference type="EMBL" id="CP093347">
    <property type="protein sequence ID" value="WOG99106.1"/>
    <property type="molecule type" value="Genomic_DNA"/>
</dbReference>
<feature type="region of interest" description="Disordered" evidence="1">
    <location>
        <begin position="1"/>
        <end position="23"/>
    </location>
</feature>
<feature type="compositionally biased region" description="Polar residues" evidence="1">
    <location>
        <begin position="132"/>
        <end position="153"/>
    </location>
</feature>
<protein>
    <recommendedName>
        <fullName evidence="4">DUF1677 family protein</fullName>
    </recommendedName>
</protein>
<gene>
    <name evidence="2" type="ORF">DCAR_0518454</name>
</gene>
<feature type="region of interest" description="Disordered" evidence="1">
    <location>
        <begin position="112"/>
        <end position="153"/>
    </location>
</feature>
<dbReference type="PANTHER" id="PTHR33108:SF32">
    <property type="entry name" value="DUF1677 FAMILY PROTEIN (DUF1677)"/>
    <property type="match status" value="1"/>
</dbReference>
<evidence type="ECO:0000313" key="3">
    <source>
        <dbReference type="Proteomes" id="UP000077755"/>
    </source>
</evidence>
<dbReference type="PANTHER" id="PTHR33108">
    <property type="entry name" value="OS01G0745000 PROTEIN"/>
    <property type="match status" value="1"/>
</dbReference>
<reference evidence="2" key="1">
    <citation type="journal article" date="2016" name="Nat. Genet.">
        <title>A high-quality carrot genome assembly provides new insights into carotenoid accumulation and asterid genome evolution.</title>
        <authorList>
            <person name="Iorizzo M."/>
            <person name="Ellison S."/>
            <person name="Senalik D."/>
            <person name="Zeng P."/>
            <person name="Satapoomin P."/>
            <person name="Huang J."/>
            <person name="Bowman M."/>
            <person name="Iovene M."/>
            <person name="Sanseverino W."/>
            <person name="Cavagnaro P."/>
            <person name="Yildiz M."/>
            <person name="Macko-Podgorni A."/>
            <person name="Moranska E."/>
            <person name="Grzebelus E."/>
            <person name="Grzebelus D."/>
            <person name="Ashrafi H."/>
            <person name="Zheng Z."/>
            <person name="Cheng S."/>
            <person name="Spooner D."/>
            <person name="Van Deynze A."/>
            <person name="Simon P."/>
        </authorList>
    </citation>
    <scope>NUCLEOTIDE SEQUENCE</scope>
    <source>
        <tissue evidence="2">Leaf</tissue>
    </source>
</reference>
<evidence type="ECO:0000256" key="1">
    <source>
        <dbReference type="SAM" id="MobiDB-lite"/>
    </source>
</evidence>
<dbReference type="AlphaFoldDB" id="A0AAF1B085"/>
<sequence length="153" mass="17343">MNQTTSSESELAEKASRQGEEEEEEELVVTCDCCGLTEECTQTYITMIRQRYQGRWICGLCQEAVGYEMRFFNTEEAFIHHMSFCNQFKSSVQPPNPAVDLISAMRHILRRSASPGKHGRLKQSEISEAALETSSQPHQNHQDINSTSASSRH</sequence>
<organism evidence="2 3">
    <name type="scientific">Daucus carota subsp. sativus</name>
    <name type="common">Carrot</name>
    <dbReference type="NCBI Taxonomy" id="79200"/>
    <lineage>
        <taxon>Eukaryota</taxon>
        <taxon>Viridiplantae</taxon>
        <taxon>Streptophyta</taxon>
        <taxon>Embryophyta</taxon>
        <taxon>Tracheophyta</taxon>
        <taxon>Spermatophyta</taxon>
        <taxon>Magnoliopsida</taxon>
        <taxon>eudicotyledons</taxon>
        <taxon>Gunneridae</taxon>
        <taxon>Pentapetalae</taxon>
        <taxon>asterids</taxon>
        <taxon>campanulids</taxon>
        <taxon>Apiales</taxon>
        <taxon>Apiaceae</taxon>
        <taxon>Apioideae</taxon>
        <taxon>Scandiceae</taxon>
        <taxon>Daucinae</taxon>
        <taxon>Daucus</taxon>
        <taxon>Daucus sect. Daucus</taxon>
    </lineage>
</organism>
<proteinExistence type="predicted"/>
<evidence type="ECO:0008006" key="4">
    <source>
        <dbReference type="Google" id="ProtNLM"/>
    </source>
</evidence>
<dbReference type="Proteomes" id="UP000077755">
    <property type="component" value="Chromosome 5"/>
</dbReference>
<keyword evidence="3" id="KW-1185">Reference proteome</keyword>
<name>A0AAF1B085_DAUCS</name>
<dbReference type="Pfam" id="PF07911">
    <property type="entry name" value="DUF1677"/>
    <property type="match status" value="1"/>
</dbReference>
<reference evidence="2" key="2">
    <citation type="submission" date="2022-03" db="EMBL/GenBank/DDBJ databases">
        <title>Draft title - Genomic analysis of global carrot germplasm unveils the trajectory of domestication and the origin of high carotenoid orange carrot.</title>
        <authorList>
            <person name="Iorizzo M."/>
            <person name="Ellison S."/>
            <person name="Senalik D."/>
            <person name="Macko-Podgorni A."/>
            <person name="Grzebelus D."/>
            <person name="Bostan H."/>
            <person name="Rolling W."/>
            <person name="Curaba J."/>
            <person name="Simon P."/>
        </authorList>
    </citation>
    <scope>NUCLEOTIDE SEQUENCE</scope>
    <source>
        <tissue evidence="2">Leaf</tissue>
    </source>
</reference>
<accession>A0AAF1B085</accession>